<organism evidence="2 3">
    <name type="scientific">Zobellia uliginosa</name>
    <dbReference type="NCBI Taxonomy" id="143224"/>
    <lineage>
        <taxon>Bacteria</taxon>
        <taxon>Pseudomonadati</taxon>
        <taxon>Bacteroidota</taxon>
        <taxon>Flavobacteriia</taxon>
        <taxon>Flavobacteriales</taxon>
        <taxon>Flavobacteriaceae</taxon>
        <taxon>Zobellia</taxon>
    </lineage>
</organism>
<feature type="transmembrane region" description="Helical" evidence="1">
    <location>
        <begin position="37"/>
        <end position="54"/>
    </location>
</feature>
<evidence type="ECO:0000256" key="1">
    <source>
        <dbReference type="SAM" id="Phobius"/>
    </source>
</evidence>
<feature type="transmembrane region" description="Helical" evidence="1">
    <location>
        <begin position="142"/>
        <end position="163"/>
    </location>
</feature>
<gene>
    <name evidence="2" type="ORF">SAMN05421766_103712</name>
</gene>
<keyword evidence="1" id="KW-1133">Transmembrane helix</keyword>
<keyword evidence="1" id="KW-0472">Membrane</keyword>
<accession>A0ABY1KX11</accession>
<dbReference type="RefSeq" id="WP_076455446.1">
    <property type="nucleotide sequence ID" value="NZ_FTOB01000003.1"/>
</dbReference>
<dbReference type="EMBL" id="FTOB01000003">
    <property type="protein sequence ID" value="SIS73663.1"/>
    <property type="molecule type" value="Genomic_DNA"/>
</dbReference>
<name>A0ABY1KX11_9FLAO</name>
<feature type="transmembrane region" description="Helical" evidence="1">
    <location>
        <begin position="107"/>
        <end position="130"/>
    </location>
</feature>
<evidence type="ECO:0000313" key="2">
    <source>
        <dbReference type="EMBL" id="SIS73663.1"/>
    </source>
</evidence>
<comment type="caution">
    <text evidence="2">The sequence shown here is derived from an EMBL/GenBank/DDBJ whole genome shotgun (WGS) entry which is preliminary data.</text>
</comment>
<evidence type="ECO:0000313" key="3">
    <source>
        <dbReference type="Proteomes" id="UP000185728"/>
    </source>
</evidence>
<keyword evidence="1" id="KW-0812">Transmembrane</keyword>
<feature type="transmembrane region" description="Helical" evidence="1">
    <location>
        <begin position="6"/>
        <end position="30"/>
    </location>
</feature>
<feature type="transmembrane region" description="Helical" evidence="1">
    <location>
        <begin position="74"/>
        <end position="95"/>
    </location>
</feature>
<protein>
    <submittedName>
        <fullName evidence="2">Uncharacterized protein</fullName>
    </submittedName>
</protein>
<proteinExistence type="predicted"/>
<feature type="transmembrane region" description="Helical" evidence="1">
    <location>
        <begin position="175"/>
        <end position="193"/>
    </location>
</feature>
<sequence>MKAIRYIIFIPIIYLIIFLVYSLIPISLFGLMSLSKFWIIILLIFFGGMTVGLFQLLPGGITWLSAKISPSRNFAFYSILTISVLLGISKILYYWTLTDAYEDNFGVLFAILLTCLTIGFAASLSVGAGIEMFEEKEENLSLLMTIGSIVFYLGIFLTFCLLATKICNIDPEKTYSWYSGIWHGIFVIPNWVVSWFADDVYCKAPNSTTAYSIWWWISFIFIGFGILGGGNSRR</sequence>
<keyword evidence="3" id="KW-1185">Reference proteome</keyword>
<dbReference type="Proteomes" id="UP000185728">
    <property type="component" value="Unassembled WGS sequence"/>
</dbReference>
<feature type="transmembrane region" description="Helical" evidence="1">
    <location>
        <begin position="213"/>
        <end position="230"/>
    </location>
</feature>
<reference evidence="2 3" key="1">
    <citation type="submission" date="2017-01" db="EMBL/GenBank/DDBJ databases">
        <authorList>
            <person name="Varghese N."/>
            <person name="Submissions S."/>
        </authorList>
    </citation>
    <scope>NUCLEOTIDE SEQUENCE [LARGE SCALE GENOMIC DNA]</scope>
    <source>
        <strain evidence="2 3">DSM 2061</strain>
    </source>
</reference>